<dbReference type="Proteomes" id="UP000822476">
    <property type="component" value="Unassembled WGS sequence"/>
</dbReference>
<comment type="caution">
    <text evidence="2">The sequence shown here is derived from an EMBL/GenBank/DDBJ whole genome shotgun (WGS) entry which is preliminary data.</text>
</comment>
<reference evidence="2" key="1">
    <citation type="submission" date="2019-07" db="EMBL/GenBank/DDBJ databases">
        <title>Annotation for the trematode Paragonimus miyazaki's.</title>
        <authorList>
            <person name="Choi Y.-J."/>
        </authorList>
    </citation>
    <scope>NUCLEOTIDE SEQUENCE</scope>
    <source>
        <strain evidence="2">Japan</strain>
    </source>
</reference>
<evidence type="ECO:0000256" key="1">
    <source>
        <dbReference type="SAM" id="MobiDB-lite"/>
    </source>
</evidence>
<protein>
    <submittedName>
        <fullName evidence="2">Uncharacterized protein</fullName>
    </submittedName>
</protein>
<evidence type="ECO:0000313" key="3">
    <source>
        <dbReference type="Proteomes" id="UP000822476"/>
    </source>
</evidence>
<feature type="region of interest" description="Disordered" evidence="1">
    <location>
        <begin position="264"/>
        <end position="286"/>
    </location>
</feature>
<evidence type="ECO:0000313" key="2">
    <source>
        <dbReference type="EMBL" id="KAF7234431.1"/>
    </source>
</evidence>
<gene>
    <name evidence="2" type="ORF">EG68_11327</name>
</gene>
<dbReference type="EMBL" id="JTDE01009672">
    <property type="protein sequence ID" value="KAF7234431.1"/>
    <property type="molecule type" value="Genomic_DNA"/>
</dbReference>
<dbReference type="InterPro" id="IPR031410">
    <property type="entry name" value="SAXO4"/>
</dbReference>
<dbReference type="PANTHER" id="PTHR34349">
    <property type="entry name" value="PROTEIN PHOSPHATASE 1 REGULATORY SUBUNIT 32"/>
    <property type="match status" value="1"/>
</dbReference>
<sequence>MCYSGSVENHVKQSNGGESDIMNHYATSYKSSYGQHWEHFRSRNPSLYGSGYTANIRPVVQYSPILDDIDNKRMRQLLKSNYFSVTHSDFLPFALQSGKEKIPNLTKFKLPKKYGAQIHKIHDSMMNVGLPSITGTGKPPTFSKDHHFLLADCGDPQMQTSYGSNYTKPKTHRYDIARIAMGPKEQTGSTRNNPTEETLTGRPVSPHFGSSFRLKTDRPLGTTHYSDNYIPYNTSDGKESFSKWMGPSVNQEQTSHLKQMKLWPDRVPDQSSNVYTRPEHMSEETLEKLKKTDPAEYQNVIHGFKDPR</sequence>
<feature type="compositionally biased region" description="Basic and acidic residues" evidence="1">
    <location>
        <begin position="277"/>
        <end position="286"/>
    </location>
</feature>
<proteinExistence type="predicted"/>
<keyword evidence="3" id="KW-1185">Reference proteome</keyword>
<dbReference type="Pfam" id="PF15691">
    <property type="entry name" value="PPP1R32"/>
    <property type="match status" value="1"/>
</dbReference>
<feature type="compositionally biased region" description="Polar residues" evidence="1">
    <location>
        <begin position="186"/>
        <end position="198"/>
    </location>
</feature>
<organism evidence="2 3">
    <name type="scientific">Paragonimus skrjabini miyazakii</name>
    <dbReference type="NCBI Taxonomy" id="59628"/>
    <lineage>
        <taxon>Eukaryota</taxon>
        <taxon>Metazoa</taxon>
        <taxon>Spiralia</taxon>
        <taxon>Lophotrochozoa</taxon>
        <taxon>Platyhelminthes</taxon>
        <taxon>Trematoda</taxon>
        <taxon>Digenea</taxon>
        <taxon>Plagiorchiida</taxon>
        <taxon>Troglotremata</taxon>
        <taxon>Troglotrematidae</taxon>
        <taxon>Paragonimus</taxon>
    </lineage>
</organism>
<dbReference type="PANTHER" id="PTHR34349:SF1">
    <property type="entry name" value="PROTEIN PHOSPHATASE 1 REGULATORY SUBUNIT 32"/>
    <property type="match status" value="1"/>
</dbReference>
<dbReference type="OrthoDB" id="9980630at2759"/>
<dbReference type="AlphaFoldDB" id="A0A8S9YDK8"/>
<accession>A0A8S9YDK8</accession>
<feature type="region of interest" description="Disordered" evidence="1">
    <location>
        <begin position="184"/>
        <end position="213"/>
    </location>
</feature>
<name>A0A8S9YDK8_9TREM</name>
<dbReference type="GO" id="GO:0019902">
    <property type="term" value="F:phosphatase binding"/>
    <property type="evidence" value="ECO:0007669"/>
    <property type="project" value="TreeGrafter"/>
</dbReference>